<dbReference type="STRING" id="1423731.FC81_GL001576"/>
<keyword evidence="3" id="KW-1185">Reference proteome</keyword>
<evidence type="ECO:0000259" key="1">
    <source>
        <dbReference type="PROSITE" id="PS50943"/>
    </source>
</evidence>
<dbReference type="EMBL" id="AZEF01000027">
    <property type="protein sequence ID" value="KRL01430.1"/>
    <property type="molecule type" value="Genomic_DNA"/>
</dbReference>
<sequence length="106" mass="12292">MTAVDRIKKLAKDQKMSVYELEEELGFGRNTIYQWTKRTPSAERVRKVADYFGVSIDYIMGRSQSSDAYPEIDLADTEDVILTFEGKTIPQEDIELIKQLLRKNKN</sequence>
<dbReference type="Pfam" id="PF01381">
    <property type="entry name" value="HTH_3"/>
    <property type="match status" value="1"/>
</dbReference>
<protein>
    <recommendedName>
        <fullName evidence="1">HTH cro/C1-type domain-containing protein</fullName>
    </recommendedName>
</protein>
<dbReference type="GO" id="GO:0003677">
    <property type="term" value="F:DNA binding"/>
    <property type="evidence" value="ECO:0007669"/>
    <property type="project" value="InterPro"/>
</dbReference>
<feature type="domain" description="HTH cro/C1-type" evidence="1">
    <location>
        <begin position="7"/>
        <end position="59"/>
    </location>
</feature>
<dbReference type="OrthoDB" id="9805856at2"/>
<dbReference type="PROSITE" id="PS50943">
    <property type="entry name" value="HTH_CROC1"/>
    <property type="match status" value="1"/>
</dbReference>
<dbReference type="SUPFAM" id="SSF47413">
    <property type="entry name" value="lambda repressor-like DNA-binding domains"/>
    <property type="match status" value="1"/>
</dbReference>
<evidence type="ECO:0000313" key="2">
    <source>
        <dbReference type="EMBL" id="KRL01430.1"/>
    </source>
</evidence>
<reference evidence="2 3" key="1">
    <citation type="journal article" date="2015" name="Genome Announc.">
        <title>Expanding the biotechnology potential of lactobacilli through comparative genomics of 213 strains and associated genera.</title>
        <authorList>
            <person name="Sun Z."/>
            <person name="Harris H.M."/>
            <person name="McCann A."/>
            <person name="Guo C."/>
            <person name="Argimon S."/>
            <person name="Zhang W."/>
            <person name="Yang X."/>
            <person name="Jeffery I.B."/>
            <person name="Cooney J.C."/>
            <person name="Kagawa T.F."/>
            <person name="Liu W."/>
            <person name="Song Y."/>
            <person name="Salvetti E."/>
            <person name="Wrobel A."/>
            <person name="Rasinkangas P."/>
            <person name="Parkhill J."/>
            <person name="Rea M.C."/>
            <person name="O'Sullivan O."/>
            <person name="Ritari J."/>
            <person name="Douillard F.P."/>
            <person name="Paul Ross R."/>
            <person name="Yang R."/>
            <person name="Briner A.E."/>
            <person name="Felis G.E."/>
            <person name="de Vos W.M."/>
            <person name="Barrangou R."/>
            <person name="Klaenhammer T.R."/>
            <person name="Caufield P.W."/>
            <person name="Cui Y."/>
            <person name="Zhang H."/>
            <person name="O'Toole P.W."/>
        </authorList>
    </citation>
    <scope>NUCLEOTIDE SEQUENCE [LARGE SCALE GENOMIC DNA]</scope>
    <source>
        <strain evidence="2 3">DSM 19910</strain>
    </source>
</reference>
<organism evidence="2 3">
    <name type="scientific">Liquorilactobacillus capillatus DSM 19910</name>
    <dbReference type="NCBI Taxonomy" id="1423731"/>
    <lineage>
        <taxon>Bacteria</taxon>
        <taxon>Bacillati</taxon>
        <taxon>Bacillota</taxon>
        <taxon>Bacilli</taxon>
        <taxon>Lactobacillales</taxon>
        <taxon>Lactobacillaceae</taxon>
        <taxon>Liquorilactobacillus</taxon>
    </lineage>
</organism>
<evidence type="ECO:0000313" key="3">
    <source>
        <dbReference type="Proteomes" id="UP000051621"/>
    </source>
</evidence>
<dbReference type="InterPro" id="IPR001387">
    <property type="entry name" value="Cro/C1-type_HTH"/>
</dbReference>
<dbReference type="PATRIC" id="fig|1423731.3.peg.1617"/>
<dbReference type="AlphaFoldDB" id="A0A0R1M082"/>
<dbReference type="CDD" id="cd00093">
    <property type="entry name" value="HTH_XRE"/>
    <property type="match status" value="1"/>
</dbReference>
<dbReference type="Proteomes" id="UP000051621">
    <property type="component" value="Unassembled WGS sequence"/>
</dbReference>
<name>A0A0R1M082_9LACO</name>
<proteinExistence type="predicted"/>
<dbReference type="RefSeq" id="WP_057745011.1">
    <property type="nucleotide sequence ID" value="NZ_AZEF01000027.1"/>
</dbReference>
<comment type="caution">
    <text evidence="2">The sequence shown here is derived from an EMBL/GenBank/DDBJ whole genome shotgun (WGS) entry which is preliminary data.</text>
</comment>
<dbReference type="Gene3D" id="1.10.260.40">
    <property type="entry name" value="lambda repressor-like DNA-binding domains"/>
    <property type="match status" value="1"/>
</dbReference>
<dbReference type="InterPro" id="IPR010982">
    <property type="entry name" value="Lambda_DNA-bd_dom_sf"/>
</dbReference>
<accession>A0A0R1M082</accession>
<dbReference type="SMART" id="SM00530">
    <property type="entry name" value="HTH_XRE"/>
    <property type="match status" value="1"/>
</dbReference>
<gene>
    <name evidence="2" type="ORF">FC81_GL001576</name>
</gene>